<feature type="active site" evidence="13">
    <location>
        <position position="160"/>
    </location>
</feature>
<dbReference type="GO" id="GO:0009252">
    <property type="term" value="P:peptidoglycan biosynthetic process"/>
    <property type="evidence" value="ECO:0007669"/>
    <property type="project" value="UniProtKB-UniPathway"/>
</dbReference>
<evidence type="ECO:0000256" key="16">
    <source>
        <dbReference type="SAM" id="MobiDB-lite"/>
    </source>
</evidence>
<gene>
    <name evidence="19" type="ORF">AVDCRST_MAG27-1129</name>
</gene>
<evidence type="ECO:0000256" key="1">
    <source>
        <dbReference type="ARBA" id="ARBA00003217"/>
    </source>
</evidence>
<proteinExistence type="inferred from homology"/>
<dbReference type="InterPro" id="IPR012338">
    <property type="entry name" value="Beta-lactam/transpept-like"/>
</dbReference>
<organism evidence="19">
    <name type="scientific">uncultured Craurococcus sp</name>
    <dbReference type="NCBI Taxonomy" id="1135998"/>
    <lineage>
        <taxon>Bacteria</taxon>
        <taxon>Pseudomonadati</taxon>
        <taxon>Pseudomonadota</taxon>
        <taxon>Alphaproteobacteria</taxon>
        <taxon>Acetobacterales</taxon>
        <taxon>Acetobacteraceae</taxon>
        <taxon>Craurococcus</taxon>
        <taxon>environmental samples</taxon>
    </lineage>
</organism>
<feature type="active site" description="Proton acceptor" evidence="13">
    <location>
        <position position="103"/>
    </location>
</feature>
<keyword evidence="9" id="KW-0133">Cell shape</keyword>
<evidence type="ECO:0000256" key="3">
    <source>
        <dbReference type="ARBA" id="ARBA00007164"/>
    </source>
</evidence>
<dbReference type="InterPro" id="IPR037167">
    <property type="entry name" value="Peptidase_S11_C_sf"/>
</dbReference>
<keyword evidence="7 17" id="KW-0732">Signal</keyword>
<comment type="catalytic activity">
    <reaction evidence="12">
        <text>Preferential cleavage: (Ac)2-L-Lys-D-Ala-|-D-Ala. Also transpeptidation of peptidyl-alanyl moieties that are N-acyl substituents of D-alanine.</text>
        <dbReference type="EC" id="3.4.16.4"/>
    </reaction>
</comment>
<evidence type="ECO:0000256" key="2">
    <source>
        <dbReference type="ARBA" id="ARBA00004752"/>
    </source>
</evidence>
<dbReference type="PROSITE" id="PS51318">
    <property type="entry name" value="TAT"/>
    <property type="match status" value="1"/>
</dbReference>
<sequence length="419" mass="45707">MSSRPDAPKPGVLGSTRRGLILPAAAALTAVSLPALAQPRSGNAPRPGAGRNLPAGPAPSPANTPLGPFDTIARHALIIDADTDAVLLDKNADERMPPSSMSKMMTMYMVFSMLKEGRLKLDQELPVSERAWRMQGSKMFVQIGATVPVEALIRGVIVQSGNDACVVLAEGIAGSEQQFAEMMNERAKRIGLTDSTFRNATGWPDPEHRMTCRDLARVARHIVTEFPEYYKYYNERSFTWNNITQENRNPTLARVPGADGLKTGHTEEAGYGLTASAKRGDRRLILVFNGLPSMRARGEESERLLEWGFREFENVVLFRAADVIEEVPVHLGDRKTVPLVGGKDVVVTLPRQWRQRLQAKVRYDAPIAAPVLKGQELGRLEVAGQGVPNLSLPLLAGADVDRLGLVSRIPAVIGRWIGG</sequence>
<evidence type="ECO:0000256" key="17">
    <source>
        <dbReference type="SAM" id="SignalP"/>
    </source>
</evidence>
<dbReference type="InterPro" id="IPR006311">
    <property type="entry name" value="TAT_signal"/>
</dbReference>
<comment type="pathway">
    <text evidence="2">Cell wall biogenesis; peptidoglycan biosynthesis.</text>
</comment>
<dbReference type="GO" id="GO:0006508">
    <property type="term" value="P:proteolysis"/>
    <property type="evidence" value="ECO:0007669"/>
    <property type="project" value="UniProtKB-KW"/>
</dbReference>
<dbReference type="GO" id="GO:0071555">
    <property type="term" value="P:cell wall organization"/>
    <property type="evidence" value="ECO:0007669"/>
    <property type="project" value="UniProtKB-KW"/>
</dbReference>
<dbReference type="InterPro" id="IPR015956">
    <property type="entry name" value="Peniciliin-bd_prot_C_sf"/>
</dbReference>
<dbReference type="PRINTS" id="PR00725">
    <property type="entry name" value="DADACBPTASE1"/>
</dbReference>
<dbReference type="SUPFAM" id="SSF69189">
    <property type="entry name" value="Penicillin-binding protein associated domain"/>
    <property type="match status" value="1"/>
</dbReference>
<dbReference type="Gene3D" id="2.60.410.10">
    <property type="entry name" value="D-Ala-D-Ala carboxypeptidase, C-terminal domain"/>
    <property type="match status" value="1"/>
</dbReference>
<dbReference type="SUPFAM" id="SSF56601">
    <property type="entry name" value="beta-lactamase/transpeptidase-like"/>
    <property type="match status" value="1"/>
</dbReference>
<dbReference type="Gene3D" id="3.40.710.10">
    <property type="entry name" value="DD-peptidase/beta-lactamase superfamily"/>
    <property type="match status" value="1"/>
</dbReference>
<dbReference type="InterPro" id="IPR012907">
    <property type="entry name" value="Peptidase_S11_C"/>
</dbReference>
<dbReference type="SMART" id="SM00936">
    <property type="entry name" value="PBP5_C"/>
    <property type="match status" value="1"/>
</dbReference>
<accession>A0A6J4GYA6</accession>
<evidence type="ECO:0000256" key="15">
    <source>
        <dbReference type="RuleBase" id="RU004016"/>
    </source>
</evidence>
<comment type="similarity">
    <text evidence="3 15">Belongs to the peptidase S11 family.</text>
</comment>
<evidence type="ECO:0000256" key="13">
    <source>
        <dbReference type="PIRSR" id="PIRSR618044-1"/>
    </source>
</evidence>
<evidence type="ECO:0000256" key="7">
    <source>
        <dbReference type="ARBA" id="ARBA00022729"/>
    </source>
</evidence>
<evidence type="ECO:0000313" key="19">
    <source>
        <dbReference type="EMBL" id="CAA9210087.1"/>
    </source>
</evidence>
<keyword evidence="10" id="KW-0573">Peptidoglycan synthesis</keyword>
<dbReference type="Pfam" id="PF00768">
    <property type="entry name" value="Peptidase_S11"/>
    <property type="match status" value="1"/>
</dbReference>
<evidence type="ECO:0000256" key="11">
    <source>
        <dbReference type="ARBA" id="ARBA00023316"/>
    </source>
</evidence>
<evidence type="ECO:0000256" key="4">
    <source>
        <dbReference type="ARBA" id="ARBA00012448"/>
    </source>
</evidence>
<keyword evidence="8 19" id="KW-0378">Hydrolase</keyword>
<protein>
    <recommendedName>
        <fullName evidence="4">serine-type D-Ala-D-Ala carboxypeptidase</fullName>
        <ecNumber evidence="4">3.4.16.4</ecNumber>
    </recommendedName>
</protein>
<evidence type="ECO:0000256" key="9">
    <source>
        <dbReference type="ARBA" id="ARBA00022960"/>
    </source>
</evidence>
<feature type="domain" description="Peptidase S11 D-Ala-D-Ala carboxypeptidase A C-terminal" evidence="18">
    <location>
        <begin position="312"/>
        <end position="402"/>
    </location>
</feature>
<keyword evidence="11" id="KW-0961">Cell wall biogenesis/degradation</keyword>
<evidence type="ECO:0000256" key="6">
    <source>
        <dbReference type="ARBA" id="ARBA00022670"/>
    </source>
</evidence>
<feature type="active site" description="Acyl-ester intermediate" evidence="13">
    <location>
        <position position="100"/>
    </location>
</feature>
<dbReference type="Pfam" id="PF07943">
    <property type="entry name" value="PBP5_C"/>
    <property type="match status" value="1"/>
</dbReference>
<comment type="function">
    <text evidence="1">Removes C-terminal D-alanyl residues from sugar-peptide cell wall precursors.</text>
</comment>
<keyword evidence="6" id="KW-0645">Protease</keyword>
<feature type="binding site" evidence="14">
    <location>
        <position position="262"/>
    </location>
    <ligand>
        <name>substrate</name>
    </ligand>
</feature>
<feature type="chain" id="PRO_5027095158" description="serine-type D-Ala-D-Ala carboxypeptidase" evidence="17">
    <location>
        <begin position="38"/>
        <end position="419"/>
    </location>
</feature>
<dbReference type="GO" id="GO:0008360">
    <property type="term" value="P:regulation of cell shape"/>
    <property type="evidence" value="ECO:0007669"/>
    <property type="project" value="UniProtKB-KW"/>
</dbReference>
<dbReference type="AlphaFoldDB" id="A0A6J4GYA6"/>
<evidence type="ECO:0000256" key="10">
    <source>
        <dbReference type="ARBA" id="ARBA00022984"/>
    </source>
</evidence>
<dbReference type="EC" id="3.4.16.4" evidence="4"/>
<dbReference type="InterPro" id="IPR001967">
    <property type="entry name" value="Peptidase_S11_N"/>
</dbReference>
<dbReference type="InterPro" id="IPR018044">
    <property type="entry name" value="Peptidase_S11"/>
</dbReference>
<feature type="region of interest" description="Disordered" evidence="16">
    <location>
        <begin position="38"/>
        <end position="65"/>
    </location>
</feature>
<feature type="signal peptide" evidence="17">
    <location>
        <begin position="1"/>
        <end position="37"/>
    </location>
</feature>
<evidence type="ECO:0000256" key="5">
    <source>
        <dbReference type="ARBA" id="ARBA00022645"/>
    </source>
</evidence>
<evidence type="ECO:0000256" key="8">
    <source>
        <dbReference type="ARBA" id="ARBA00022801"/>
    </source>
</evidence>
<keyword evidence="5 19" id="KW-0121">Carboxypeptidase</keyword>
<name>A0A6J4GYA6_9PROT</name>
<evidence type="ECO:0000259" key="18">
    <source>
        <dbReference type="SMART" id="SM00936"/>
    </source>
</evidence>
<reference evidence="19" key="1">
    <citation type="submission" date="2020-02" db="EMBL/GenBank/DDBJ databases">
        <authorList>
            <person name="Meier V. D."/>
        </authorList>
    </citation>
    <scope>NUCLEOTIDE SEQUENCE</scope>
    <source>
        <strain evidence="19">AVDCRST_MAG27</strain>
    </source>
</reference>
<dbReference type="UniPathway" id="UPA00219"/>
<dbReference type="PANTHER" id="PTHR21581:SF6">
    <property type="entry name" value="TRAFFICKING PROTEIN PARTICLE COMPLEX SUBUNIT 12"/>
    <property type="match status" value="1"/>
</dbReference>
<dbReference type="PANTHER" id="PTHR21581">
    <property type="entry name" value="D-ALANYL-D-ALANINE CARBOXYPEPTIDASE"/>
    <property type="match status" value="1"/>
</dbReference>
<evidence type="ECO:0000256" key="12">
    <source>
        <dbReference type="ARBA" id="ARBA00034000"/>
    </source>
</evidence>
<evidence type="ECO:0000256" key="14">
    <source>
        <dbReference type="PIRSR" id="PIRSR618044-2"/>
    </source>
</evidence>
<dbReference type="EMBL" id="CADCTD010000001">
    <property type="protein sequence ID" value="CAA9210087.1"/>
    <property type="molecule type" value="Genomic_DNA"/>
</dbReference>
<dbReference type="GO" id="GO:0009002">
    <property type="term" value="F:serine-type D-Ala-D-Ala carboxypeptidase activity"/>
    <property type="evidence" value="ECO:0007669"/>
    <property type="project" value="UniProtKB-EC"/>
</dbReference>